<proteinExistence type="predicted"/>
<reference evidence="1" key="1">
    <citation type="journal article" date="2021" name="Proc. Natl. Acad. Sci. U.S.A.">
        <title>A Catalog of Tens of Thousands of Viruses from Human Metagenomes Reveals Hidden Associations with Chronic Diseases.</title>
        <authorList>
            <person name="Tisza M.J."/>
            <person name="Buck C.B."/>
        </authorList>
    </citation>
    <scope>NUCLEOTIDE SEQUENCE</scope>
    <source>
        <strain evidence="1">CtsNK10</strain>
    </source>
</reference>
<sequence>MYKTQRNTKKVYRQRHAGAKAKAYKRDKFKNKLNPLDYVEDSSIYDKS</sequence>
<dbReference type="EMBL" id="BK015191">
    <property type="protein sequence ID" value="DAD95371.1"/>
    <property type="molecule type" value="Genomic_DNA"/>
</dbReference>
<accession>A0A8S5NMR6</accession>
<organism evidence="1">
    <name type="scientific">Podoviridae sp. ctsNK10</name>
    <dbReference type="NCBI Taxonomy" id="2826582"/>
    <lineage>
        <taxon>Viruses</taxon>
        <taxon>Duplodnaviria</taxon>
        <taxon>Heunggongvirae</taxon>
        <taxon>Uroviricota</taxon>
        <taxon>Caudoviricetes</taxon>
    </lineage>
</organism>
<protein>
    <submittedName>
        <fullName evidence="1">Uncharacterized protein</fullName>
    </submittedName>
</protein>
<name>A0A8S5NMR6_9CAUD</name>
<evidence type="ECO:0000313" key="1">
    <source>
        <dbReference type="EMBL" id="DAD95371.1"/>
    </source>
</evidence>